<organism evidence="3 4">
    <name type="scientific">Odynerus spinipes</name>
    <dbReference type="NCBI Taxonomy" id="1348599"/>
    <lineage>
        <taxon>Eukaryota</taxon>
        <taxon>Metazoa</taxon>
        <taxon>Ecdysozoa</taxon>
        <taxon>Arthropoda</taxon>
        <taxon>Hexapoda</taxon>
        <taxon>Insecta</taxon>
        <taxon>Pterygota</taxon>
        <taxon>Neoptera</taxon>
        <taxon>Endopterygota</taxon>
        <taxon>Hymenoptera</taxon>
        <taxon>Apocrita</taxon>
        <taxon>Aculeata</taxon>
        <taxon>Vespoidea</taxon>
        <taxon>Vespidae</taxon>
        <taxon>Eumeninae</taxon>
        <taxon>Odynerus</taxon>
    </lineage>
</organism>
<evidence type="ECO:0008006" key="5">
    <source>
        <dbReference type="Google" id="ProtNLM"/>
    </source>
</evidence>
<name>A0AAD9RG11_9HYME</name>
<dbReference type="AlphaFoldDB" id="A0AAD9RG11"/>
<proteinExistence type="predicted"/>
<sequence>MPKDLCSVKLKRGEYVIRSCNRILAIKWKDKRDVYMMSTKHETVEIISQGSNHTLKPSCIAEYNHGMNGIDLQDQILACFPVMRKYMKGYKKNFYLFDIGLFNSYILWKNLNDGKKQCYVDYRINIAESRLMNMPKPIYRERGVSSVGDAPDRLYAKDWAHFPKHIDPTPSKSRPSKRCTVCQKNKKRKETTWECKKCKVPLHVPECFELYHTVTDY</sequence>
<feature type="domain" description="PiggyBac transposable element-derived protein 4 C-terminal zinc-finger" evidence="1">
    <location>
        <begin position="172"/>
        <end position="212"/>
    </location>
</feature>
<dbReference type="PANTHER" id="PTHR46599">
    <property type="entry name" value="PIGGYBAC TRANSPOSABLE ELEMENT-DERIVED PROTEIN 4"/>
    <property type="match status" value="1"/>
</dbReference>
<feature type="domain" description="PiggyBac transposable element-derived protein" evidence="2">
    <location>
        <begin position="1"/>
        <end position="105"/>
    </location>
</feature>
<keyword evidence="4" id="KW-1185">Reference proteome</keyword>
<dbReference type="Pfam" id="PF13843">
    <property type="entry name" value="DDE_Tnp_1_7"/>
    <property type="match status" value="1"/>
</dbReference>
<comment type="caution">
    <text evidence="3">The sequence shown here is derived from an EMBL/GenBank/DDBJ whole genome shotgun (WGS) entry which is preliminary data.</text>
</comment>
<gene>
    <name evidence="3" type="ORF">KPH14_012222</name>
</gene>
<dbReference type="InterPro" id="IPR029526">
    <property type="entry name" value="PGBD"/>
</dbReference>
<evidence type="ECO:0000313" key="3">
    <source>
        <dbReference type="EMBL" id="KAK2578603.1"/>
    </source>
</evidence>
<reference evidence="3" key="2">
    <citation type="journal article" date="2023" name="Commun. Biol.">
        <title>Intrasexual cuticular hydrocarbon dimorphism in a wasp sheds light on hydrocarbon biosynthesis genes in Hymenoptera.</title>
        <authorList>
            <person name="Moris V.C."/>
            <person name="Podsiadlowski L."/>
            <person name="Martin S."/>
            <person name="Oeyen J.P."/>
            <person name="Donath A."/>
            <person name="Petersen M."/>
            <person name="Wilbrandt J."/>
            <person name="Misof B."/>
            <person name="Liedtke D."/>
            <person name="Thamm M."/>
            <person name="Scheiner R."/>
            <person name="Schmitt T."/>
            <person name="Niehuis O."/>
        </authorList>
    </citation>
    <scope>NUCLEOTIDE SEQUENCE</scope>
    <source>
        <strain evidence="3">GBR_01_08_01A</strain>
    </source>
</reference>
<accession>A0AAD9RG11</accession>
<protein>
    <recommendedName>
        <fullName evidence="5">PiggyBac transposable element-derived protein domain-containing protein</fullName>
    </recommendedName>
</protein>
<dbReference type="PANTHER" id="PTHR46599:SF3">
    <property type="entry name" value="PIGGYBAC TRANSPOSABLE ELEMENT-DERIVED PROTEIN 4"/>
    <property type="match status" value="1"/>
</dbReference>
<dbReference type="Proteomes" id="UP001258017">
    <property type="component" value="Unassembled WGS sequence"/>
</dbReference>
<dbReference type="Pfam" id="PF13842">
    <property type="entry name" value="zf-Tnp_2"/>
    <property type="match status" value="1"/>
</dbReference>
<evidence type="ECO:0000313" key="4">
    <source>
        <dbReference type="Proteomes" id="UP001258017"/>
    </source>
</evidence>
<dbReference type="InterPro" id="IPR032718">
    <property type="entry name" value="PGBD4_Znf_C"/>
</dbReference>
<dbReference type="EMBL" id="JAIFRP010000221">
    <property type="protein sequence ID" value="KAK2578603.1"/>
    <property type="molecule type" value="Genomic_DNA"/>
</dbReference>
<evidence type="ECO:0000259" key="1">
    <source>
        <dbReference type="Pfam" id="PF13842"/>
    </source>
</evidence>
<evidence type="ECO:0000259" key="2">
    <source>
        <dbReference type="Pfam" id="PF13843"/>
    </source>
</evidence>
<reference evidence="3" key="1">
    <citation type="submission" date="2021-08" db="EMBL/GenBank/DDBJ databases">
        <authorList>
            <person name="Misof B."/>
            <person name="Oliver O."/>
            <person name="Podsiadlowski L."/>
            <person name="Donath A."/>
            <person name="Peters R."/>
            <person name="Mayer C."/>
            <person name="Rust J."/>
            <person name="Gunkel S."/>
            <person name="Lesny P."/>
            <person name="Martin S."/>
            <person name="Oeyen J.P."/>
            <person name="Petersen M."/>
            <person name="Panagiotis P."/>
            <person name="Wilbrandt J."/>
            <person name="Tanja T."/>
        </authorList>
    </citation>
    <scope>NUCLEOTIDE SEQUENCE</scope>
    <source>
        <strain evidence="3">GBR_01_08_01A</strain>
        <tissue evidence="3">Thorax + abdomen</tissue>
    </source>
</reference>